<dbReference type="Pfam" id="PF20470">
    <property type="entry name" value="HTH_61"/>
    <property type="match status" value="1"/>
</dbReference>
<dbReference type="EMBL" id="JABEZV010441571">
    <property type="protein sequence ID" value="MBA0729991.1"/>
    <property type="molecule type" value="Genomic_DNA"/>
</dbReference>
<dbReference type="GO" id="GO:0006261">
    <property type="term" value="P:DNA-templated DNA replication"/>
    <property type="evidence" value="ECO:0007669"/>
    <property type="project" value="InterPro"/>
</dbReference>
<dbReference type="GO" id="GO:0003677">
    <property type="term" value="F:DNA binding"/>
    <property type="evidence" value="ECO:0007669"/>
    <property type="project" value="InterPro"/>
</dbReference>
<dbReference type="InterPro" id="IPR057220">
    <property type="entry name" value="DUF7898"/>
</dbReference>
<dbReference type="Gene3D" id="3.30.70.370">
    <property type="match status" value="2"/>
</dbReference>
<dbReference type="Gene3D" id="1.20.1060.10">
    <property type="entry name" value="Taq DNA Polymerase, Chain T, domain 4"/>
    <property type="match status" value="1"/>
</dbReference>
<gene>
    <name evidence="6" type="ORF">Golax_023140</name>
</gene>
<evidence type="ECO:0000259" key="4">
    <source>
        <dbReference type="PROSITE" id="PS51192"/>
    </source>
</evidence>
<comment type="caution">
    <text evidence="6">The sequence shown here is derived from an EMBL/GenBank/DDBJ whole genome shotgun (WGS) entry which is preliminary data.</text>
</comment>
<dbReference type="Gene3D" id="3.40.50.300">
    <property type="entry name" value="P-loop containing nucleotide triphosphate hydrolases"/>
    <property type="match status" value="2"/>
</dbReference>
<dbReference type="Pfam" id="PF00270">
    <property type="entry name" value="DEAD"/>
    <property type="match status" value="1"/>
</dbReference>
<dbReference type="InterPro" id="IPR027417">
    <property type="entry name" value="P-loop_NTPase"/>
</dbReference>
<dbReference type="Pfam" id="PF21099">
    <property type="entry name" value="POLQ_helical"/>
    <property type="match status" value="2"/>
</dbReference>
<keyword evidence="1" id="KW-0547">Nucleotide-binding</keyword>
<dbReference type="SUPFAM" id="SSF56672">
    <property type="entry name" value="DNA/RNA polymerases"/>
    <property type="match status" value="1"/>
</dbReference>
<dbReference type="FunFam" id="1.10.150.20:FF:000002">
    <property type="entry name" value="DNA polymerase I"/>
    <property type="match status" value="1"/>
</dbReference>
<dbReference type="InterPro" id="IPR002298">
    <property type="entry name" value="DNA_polymerase_A"/>
</dbReference>
<dbReference type="InterPro" id="IPR036397">
    <property type="entry name" value="RNaseH_sf"/>
</dbReference>
<evidence type="ECO:0000256" key="1">
    <source>
        <dbReference type="ARBA" id="ARBA00022741"/>
    </source>
</evidence>
<dbReference type="FunFam" id="3.40.50.300:FF:000968">
    <property type="entry name" value="Helicase and polymerase-containing protein TEBICHI"/>
    <property type="match status" value="1"/>
</dbReference>
<dbReference type="GO" id="GO:0006302">
    <property type="term" value="P:double-strand break repair"/>
    <property type="evidence" value="ECO:0007669"/>
    <property type="project" value="TreeGrafter"/>
</dbReference>
<keyword evidence="2" id="KW-0067">ATP-binding</keyword>
<dbReference type="SMART" id="SM00482">
    <property type="entry name" value="POLAc"/>
    <property type="match status" value="1"/>
</dbReference>
<dbReference type="GO" id="GO:0005524">
    <property type="term" value="F:ATP binding"/>
    <property type="evidence" value="ECO:0007669"/>
    <property type="project" value="UniProtKB-KW"/>
</dbReference>
<dbReference type="SUPFAM" id="SSF52540">
    <property type="entry name" value="P-loop containing nucleoside triphosphate hydrolases"/>
    <property type="match status" value="1"/>
</dbReference>
<evidence type="ECO:0008006" key="8">
    <source>
        <dbReference type="Google" id="ProtNLM"/>
    </source>
</evidence>
<dbReference type="InterPro" id="IPR001098">
    <property type="entry name" value="DNA-dir_DNA_pol_A_palm_dom"/>
</dbReference>
<dbReference type="Pfam" id="PF00476">
    <property type="entry name" value="DNA_pol_A"/>
    <property type="match status" value="2"/>
</dbReference>
<organism evidence="6 7">
    <name type="scientific">Gossypium laxum</name>
    <dbReference type="NCBI Taxonomy" id="34288"/>
    <lineage>
        <taxon>Eukaryota</taxon>
        <taxon>Viridiplantae</taxon>
        <taxon>Streptophyta</taxon>
        <taxon>Embryophyta</taxon>
        <taxon>Tracheophyta</taxon>
        <taxon>Spermatophyta</taxon>
        <taxon>Magnoliopsida</taxon>
        <taxon>eudicotyledons</taxon>
        <taxon>Gunneridae</taxon>
        <taxon>Pentapetalae</taxon>
        <taxon>rosids</taxon>
        <taxon>malvids</taxon>
        <taxon>Malvales</taxon>
        <taxon>Malvaceae</taxon>
        <taxon>Malvoideae</taxon>
        <taxon>Gossypium</taxon>
    </lineage>
</organism>
<dbReference type="GO" id="GO:0003887">
    <property type="term" value="F:DNA-directed DNA polymerase activity"/>
    <property type="evidence" value="ECO:0007669"/>
    <property type="project" value="InterPro"/>
</dbReference>
<dbReference type="PROSITE" id="PS51194">
    <property type="entry name" value="HELICASE_CTER"/>
    <property type="match status" value="1"/>
</dbReference>
<feature type="domain" description="Helicase C-terminal" evidence="5">
    <location>
        <begin position="238"/>
        <end position="430"/>
    </location>
</feature>
<feature type="region of interest" description="Disordered" evidence="3">
    <location>
        <begin position="146"/>
        <end position="166"/>
    </location>
</feature>
<dbReference type="FunFam" id="3.40.50.300:FF:001000">
    <property type="entry name" value="Helicase and polymerase-containing protein TEBICHI"/>
    <property type="match status" value="1"/>
</dbReference>
<dbReference type="InterPro" id="IPR046931">
    <property type="entry name" value="HTH_61"/>
</dbReference>
<dbReference type="Proteomes" id="UP000593574">
    <property type="component" value="Unassembled WGS sequence"/>
</dbReference>
<dbReference type="Pfam" id="PF00271">
    <property type="entry name" value="Helicase_C"/>
    <property type="match status" value="1"/>
</dbReference>
<dbReference type="Gene3D" id="1.10.150.20">
    <property type="entry name" value="5' to 3' exonuclease, C-terminal subdomain"/>
    <property type="match status" value="1"/>
</dbReference>
<feature type="compositionally biased region" description="Low complexity" evidence="3">
    <location>
        <begin position="146"/>
        <end position="163"/>
    </location>
</feature>
<evidence type="ECO:0000256" key="2">
    <source>
        <dbReference type="ARBA" id="ARBA00022840"/>
    </source>
</evidence>
<dbReference type="PROSITE" id="PS51192">
    <property type="entry name" value="HELICASE_ATP_BIND_1"/>
    <property type="match status" value="1"/>
</dbReference>
<proteinExistence type="predicted"/>
<dbReference type="PANTHER" id="PTHR10133">
    <property type="entry name" value="DNA POLYMERASE I"/>
    <property type="match status" value="1"/>
</dbReference>
<dbReference type="CDD" id="cd18795">
    <property type="entry name" value="SF2_C_Ski2"/>
    <property type="match status" value="1"/>
</dbReference>
<dbReference type="InterPro" id="IPR011545">
    <property type="entry name" value="DEAD/DEAH_box_helicase_dom"/>
</dbReference>
<reference evidence="6 7" key="1">
    <citation type="journal article" date="2019" name="Genome Biol. Evol.">
        <title>Insights into the evolution of the New World diploid cottons (Gossypium, subgenus Houzingenia) based on genome sequencing.</title>
        <authorList>
            <person name="Grover C.E."/>
            <person name="Arick M.A. 2nd"/>
            <person name="Thrash A."/>
            <person name="Conover J.L."/>
            <person name="Sanders W.S."/>
            <person name="Peterson D.G."/>
            <person name="Frelichowski J.E."/>
            <person name="Scheffler J.A."/>
            <person name="Scheffler B.E."/>
            <person name="Wendel J.F."/>
        </authorList>
    </citation>
    <scope>NUCLEOTIDE SEQUENCE [LARGE SCALE GENOMIC DNA]</scope>
    <source>
        <strain evidence="6">4</strain>
        <tissue evidence="6">Leaf</tissue>
    </source>
</reference>
<dbReference type="SMART" id="SM00490">
    <property type="entry name" value="HELICc"/>
    <property type="match status" value="1"/>
</dbReference>
<dbReference type="InterPro" id="IPR043502">
    <property type="entry name" value="DNA/RNA_pol_sf"/>
</dbReference>
<feature type="domain" description="Helicase ATP-binding" evidence="4">
    <location>
        <begin position="6"/>
        <end position="198"/>
    </location>
</feature>
<accession>A0A7J9B0X1</accession>
<name>A0A7J9B0X1_9ROSI</name>
<evidence type="ECO:0000259" key="5">
    <source>
        <dbReference type="PROSITE" id="PS51194"/>
    </source>
</evidence>
<dbReference type="CDD" id="cd08638">
    <property type="entry name" value="DNA_pol_A_theta"/>
    <property type="match status" value="1"/>
</dbReference>
<dbReference type="SMART" id="SM00487">
    <property type="entry name" value="DEXDc"/>
    <property type="match status" value="1"/>
</dbReference>
<evidence type="ECO:0000256" key="3">
    <source>
        <dbReference type="SAM" id="MobiDB-lite"/>
    </source>
</evidence>
<feature type="non-terminal residue" evidence="6">
    <location>
        <position position="1"/>
    </location>
</feature>
<dbReference type="InterPro" id="IPR001650">
    <property type="entry name" value="Helicase_C-like"/>
</dbReference>
<dbReference type="InterPro" id="IPR014001">
    <property type="entry name" value="Helicase_ATP-bd"/>
</dbReference>
<dbReference type="PANTHER" id="PTHR10133:SF62">
    <property type="entry name" value="DNA POLYMERASE THETA"/>
    <property type="match status" value="1"/>
</dbReference>
<dbReference type="CDD" id="cd18026">
    <property type="entry name" value="DEXHc_POLQ-like"/>
    <property type="match status" value="1"/>
</dbReference>
<protein>
    <recommendedName>
        <fullName evidence="8">Helicase and polymerase-containing protein TEBICHI</fullName>
    </recommendedName>
</protein>
<evidence type="ECO:0000313" key="7">
    <source>
        <dbReference type="Proteomes" id="UP000593574"/>
    </source>
</evidence>
<sequence length="1745" mass="192512">VDCLQVDGVLQRRNLVYCASTSAGKSFVAEILMLRRVILTRKAALLVLPYVSICVEKAEHLEVLLEPLGKQVRSYYGNQGGGTLPKDTSVAVCTIEKANSLVNRLLEEGRLSEIGIIVIDELHMVGDQSRGYLLELLLTKLRYAAGEGTPESSSGESSGSSSGKADPAHGLQIVGMSATMPNVEAVADWLQAALYQTNFRPVPLEEFIKVGNTIYDKNLDLVRTIPKAVDLGGKDPDHIVELCNEVVQEGQSVLIFCSTRKGCESTAKHVAKFLKKFSVTAHGDNSDFIDITSAIDALRRCPAGLDPVLEETLPSGVAYHHAGLTVEEREVIETCYRRGFVRVLTATSTLAAGVNLPARRVIFRQPRIGRDFLDGTRYKQMAGRAGRTGIDTKGESVLICKTEEIKRIKGLLNESCPPLQSCLSEDKNGMTHAILEVVAGGMVQTANDINRYVRCTLLNSTKPFQEVVKSAQESLRWLCHRKFLEWNDETKLYGTTPLGRAAFGSSLCPEESLIVLDDLSRAREGFVLASDLHLVYLVTPINVEVEPDWELYYECFMELSALEQSVGYRVGVTEPFLMRMAHGVPISKSNGLRDSLKRLPAQFGNQLGINNSTMLSDKQTLRVCKRFYVALILSRLVQTVLHSMLGGISGDMVGEYNFLEIKQLWCPHTEAPVGEVCEAFRVAKGMVQALQENAGRFASMVSVFCERLGWHDLEDLVAKFQNRVSFGVRAEIVELTTIPYVKGSRARALYKAGLRTPLAIAEASIPEIVKALFESSSWVAQENIAQRRMQFGVAKKIKNGARKIVLDKAEEARTAAVSAFKSLGYSVPQFSRPLILSGSPGGQEAASTSAGDDYPCNVIGVEQIHTSAMPLMETGKNLEKVSSPNEGIMLTKASADNLVASAEVNIDTTLQSNLGLENPAAVTGDKFNAVVEQGRSIKMATVSEYLDQGMQDRLNEDLSVGNADSACAKGPLNAVNAPGGFDSFLELWETAPEFCFDVHFNRRSDANSVAPFEIHGIAICWENSPVYYVKLPKDLLWLDNRKNNFLSTSASSDKCNSLPPEHMLEMAKLRWKRIGDIMGKNGVHKLTWNLKVQIQVLKSSAISIQRFSGMHLGGKDMGLEIIDNSCLLLPPVLINDGIDMCIAAWILWPDEERSSSPNIEKEVKKRLSSEAAAAANQSGRWKNQMRRAVHNGCCRRVAQTRALYSAFWKLLISEKLIDVFSYIETPLVRVLAEMELWGIGINMEGCLWARKLLVEKLRYLEKEAYKLAGMTFSLSTAADIANVLYGHLKLPVPEGRNKGKQHPSTDKHCLDLLRDEHPIVPVIKEHRTLAKLLNGTLGSICSLARLSWSTNKYTLHGRWLQTSTATGRLSMEEPNLQCVEHMVEFSLSKDKNGSDASTDHYKINVRDFFIPTQILVSYSVNYAGRLKSMDLPFVGCTDSFYKAVSGEGNRLFILGNDGIRGLGQRGQGPLSMSLGLRILGDNWLLLTADYSQIELRLMAHFSNDSALIKLLSKPQGDVFTMMSAIWTGRAEDSVSSNERDQTKRLIYGILYGMGADTLAEQLNCTSDEAKEKIKSLKSSFPGVASWLREAVASCRQKGYIETLKGRKRFLSKIKIGNSEEKSKAQRQAVNSICQGSAADIIKIAMIKLHSIIVEGVDSLESGSSILTKFHMLKGRCRILLQVHDELVLEVDPSVIDEAALLLRTSMENAVSLLVPLRVKLNVGKTWGSLKPFQADQQMEEAISNV</sequence>
<dbReference type="Gene3D" id="3.30.420.10">
    <property type="entry name" value="Ribonuclease H-like superfamily/Ribonuclease H"/>
    <property type="match status" value="1"/>
</dbReference>
<dbReference type="Gene3D" id="1.10.3380.20">
    <property type="match status" value="1"/>
</dbReference>
<dbReference type="FunFam" id="1.20.1060.10:FF:000003">
    <property type="entry name" value="Helicase and polymerase-containing protein TEBICHI"/>
    <property type="match status" value="1"/>
</dbReference>
<dbReference type="Pfam" id="PF25453">
    <property type="entry name" value="DUF7898"/>
    <property type="match status" value="1"/>
</dbReference>
<evidence type="ECO:0000313" key="6">
    <source>
        <dbReference type="EMBL" id="MBA0729991.1"/>
    </source>
</evidence>
<dbReference type="InterPro" id="IPR048960">
    <property type="entry name" value="POLQ-like_helical"/>
</dbReference>
<keyword evidence="7" id="KW-1185">Reference proteome</keyword>
<dbReference type="SUPFAM" id="SSF158702">
    <property type="entry name" value="Sec63 N-terminal domain-like"/>
    <property type="match status" value="1"/>
</dbReference>